<dbReference type="PANTHER" id="PTHR11977">
    <property type="entry name" value="VILLIN"/>
    <property type="match status" value="1"/>
</dbReference>
<keyword evidence="5" id="KW-1185">Reference proteome</keyword>
<dbReference type="InterPro" id="IPR029006">
    <property type="entry name" value="ADF-H/Gelsolin-like_dom_sf"/>
</dbReference>
<feature type="domain" description="DUF7904" evidence="3">
    <location>
        <begin position="926"/>
        <end position="1015"/>
    </location>
</feature>
<dbReference type="HOGENOM" id="CLU_003265_0_0_1"/>
<feature type="compositionally biased region" description="Basic and acidic residues" evidence="2">
    <location>
        <begin position="439"/>
        <end position="451"/>
    </location>
</feature>
<feature type="compositionally biased region" description="Basic and acidic residues" evidence="2">
    <location>
        <begin position="574"/>
        <end position="583"/>
    </location>
</feature>
<keyword evidence="1" id="KW-0677">Repeat</keyword>
<feature type="region of interest" description="Disordered" evidence="2">
    <location>
        <begin position="1"/>
        <end position="29"/>
    </location>
</feature>
<evidence type="ECO:0000313" key="4">
    <source>
        <dbReference type="EMBL" id="CCA70449.1"/>
    </source>
</evidence>
<dbReference type="Pfam" id="PF25480">
    <property type="entry name" value="DUF7904"/>
    <property type="match status" value="1"/>
</dbReference>
<feature type="compositionally biased region" description="Pro residues" evidence="2">
    <location>
        <begin position="764"/>
        <end position="782"/>
    </location>
</feature>
<sequence>MSSTSEYKRRTMDNTFGSGSPEEWSQRIQNLQKQVDEDGLQEQQRLEAEIARSRMERAKRRSTLATPTRIDPASVSQLSTALDDSHRDTDRQSALRRLTGETDVAERERESREPASSSSGTAPTGAKAVSLAEFMGGRATGPRLNRHAPQADTEEFVREYEERKRNASSAPLLQRVAPPFALPGLAKDSPKSSEAPKDIKQPGVPSVSSLSTQPRSASIQPSSSPQAEAEEPSRTSMLSSSISAGYISPKASEQAARSSTPVKTLSPVSSPPANPVTARWTAAVNTTPTKSSSVSSSPPSNSQPRMNMLARPLSQPATPPVQQFIPATNPSPAFLKPPPPKEERPSITRLQGRGFVERQVKASAKLSTTIEETPKPVRVSGEKNKVLQRWPGEGGASGAIPERREDIPKREFARSLPANPVVRAHEPVPSINTPLSIKSVKERTKEFDKTPVKLPGIGGAGPPSKLVRPPVGSQDSIVANPGAVPRRLPGLAADSATSSAMKKPSSSTSLLREVTRRRSVHFDDLDKPNDDETPAIAGGHQTDVSNSKKLTHLTKDRVRKPRKGREPAIVSQTHVEDEEKHTQSEPVGSNVVQNPPSVDRPTTIAPAEVMIPRSSPSVKSPTQNLWSAASDSERSSRSRQPPPLIAPKPMALRRNSQQSPAEQSPAATPSEQSSAFRTRSAPPPSNSIASSPPPGRITSSPDSELVQRGSVRSAILNWGQEQQTKPTTERSSSLLEEVTQVKDQARSDPLPTQEEMETQEHQPTVPPVLNPPTLPLPQPRPRPLSQSSERRRSITQRYSSIMLPALKEEKTPVPTPEGSLKIAPNGPGNVAPSVQDIHQSLMKTVDKEETSKLEILQIPDTKEDLSKARASGKSPVSPQDSLVHITDDPNPPIPTFSLSRLLAPLPGSAKGSLGDVISIEAFLISGTSSTAIKDSIHVVYDQEILAFVSRKKNRTSGLVATTVWAWVGSRASCGEKEEGKLQEVASRFNTTLIKVPQGKEPFDLVQILGGIIAIRHGARSRWSKENTALHCVRTHGSNCITIEEVELVSRNVCSAFTFCLSVLDAVIIWHGRGALLAEREAAKTYAGTLVSEGIVPTEMEEGRDDEMFWAMMDDAGYANADYWKFRDQSQLFVPRLWNIANDALHPVVPFSATDLREDAIYMYDGVFELFVIVCQGARGRRQDIRLALAAAESVAAASAVTRFFPPPVHVLILPTRIPLDLRAGFRLMDLRDSEEALNPDHINLLTLAEAQEQLGRRQWSARKLRDPQFLPLGISPDMIPK</sequence>
<feature type="compositionally biased region" description="Basic and acidic residues" evidence="2">
    <location>
        <begin position="372"/>
        <end position="385"/>
    </location>
</feature>
<feature type="compositionally biased region" description="Basic and acidic residues" evidence="2">
    <location>
        <begin position="1"/>
        <end position="12"/>
    </location>
</feature>
<feature type="compositionally biased region" description="Basic residues" evidence="2">
    <location>
        <begin position="549"/>
        <end position="563"/>
    </location>
</feature>
<feature type="compositionally biased region" description="Basic and acidic residues" evidence="2">
    <location>
        <begin position="83"/>
        <end position="113"/>
    </location>
</feature>
<dbReference type="Gene3D" id="3.40.20.10">
    <property type="entry name" value="Severin"/>
    <property type="match status" value="1"/>
</dbReference>
<feature type="compositionally biased region" description="Polar residues" evidence="2">
    <location>
        <begin position="255"/>
        <end position="268"/>
    </location>
</feature>
<organism evidence="4 5">
    <name type="scientific">Serendipita indica (strain DSM 11827)</name>
    <name type="common">Root endophyte fungus</name>
    <name type="synonym">Piriformospora indica</name>
    <dbReference type="NCBI Taxonomy" id="1109443"/>
    <lineage>
        <taxon>Eukaryota</taxon>
        <taxon>Fungi</taxon>
        <taxon>Dikarya</taxon>
        <taxon>Basidiomycota</taxon>
        <taxon>Agaricomycotina</taxon>
        <taxon>Agaricomycetes</taxon>
        <taxon>Sebacinales</taxon>
        <taxon>Serendipitaceae</taxon>
        <taxon>Serendipita</taxon>
    </lineage>
</organism>
<protein>
    <submittedName>
        <fullName evidence="4">Related to glycinamide ribonucleotide transformylase</fullName>
    </submittedName>
</protein>
<feature type="compositionally biased region" description="Basic and acidic residues" evidence="2">
    <location>
        <begin position="188"/>
        <end position="200"/>
    </location>
</feature>
<feature type="compositionally biased region" description="Basic and acidic residues" evidence="2">
    <location>
        <begin position="513"/>
        <end position="530"/>
    </location>
</feature>
<comment type="caution">
    <text evidence="4">The sequence shown here is derived from an EMBL/GenBank/DDBJ whole genome shotgun (WGS) entry which is preliminary data.</text>
</comment>
<evidence type="ECO:0000313" key="5">
    <source>
        <dbReference type="Proteomes" id="UP000007148"/>
    </source>
</evidence>
<dbReference type="GO" id="GO:0051015">
    <property type="term" value="F:actin filament binding"/>
    <property type="evidence" value="ECO:0007669"/>
    <property type="project" value="InterPro"/>
</dbReference>
<feature type="compositionally biased region" description="Polar residues" evidence="2">
    <location>
        <begin position="584"/>
        <end position="596"/>
    </location>
</feature>
<feature type="compositionally biased region" description="Polar residues" evidence="2">
    <location>
        <begin position="614"/>
        <end position="626"/>
    </location>
</feature>
<evidence type="ECO:0000256" key="2">
    <source>
        <dbReference type="SAM" id="MobiDB-lite"/>
    </source>
</evidence>
<dbReference type="InterPro" id="IPR057226">
    <property type="entry name" value="DUF7904"/>
</dbReference>
<feature type="compositionally biased region" description="Low complexity" evidence="2">
    <location>
        <begin position="495"/>
        <end position="509"/>
    </location>
</feature>
<dbReference type="InParanoid" id="G4TGL6"/>
<feature type="region of interest" description="Disordered" evidence="2">
    <location>
        <begin position="863"/>
        <end position="889"/>
    </location>
</feature>
<evidence type="ECO:0000259" key="3">
    <source>
        <dbReference type="Pfam" id="PF25480"/>
    </source>
</evidence>
<dbReference type="SUPFAM" id="SSF55753">
    <property type="entry name" value="Actin depolymerizing proteins"/>
    <property type="match status" value="2"/>
</dbReference>
<feature type="compositionally biased region" description="Low complexity" evidence="2">
    <location>
        <begin position="114"/>
        <end position="128"/>
    </location>
</feature>
<feature type="compositionally biased region" description="Low complexity" evidence="2">
    <location>
        <begin position="213"/>
        <end position="227"/>
    </location>
</feature>
<evidence type="ECO:0000256" key="1">
    <source>
        <dbReference type="ARBA" id="ARBA00022737"/>
    </source>
</evidence>
<dbReference type="OMA" id="AFFEIYV"/>
<reference evidence="4 5" key="1">
    <citation type="journal article" date="2011" name="PLoS Pathog.">
        <title>Endophytic Life Strategies Decoded by Genome and Transcriptome Analyses of the Mutualistic Root Symbiont Piriformospora indica.</title>
        <authorList>
            <person name="Zuccaro A."/>
            <person name="Lahrmann U."/>
            <person name="Guldener U."/>
            <person name="Langen G."/>
            <person name="Pfiffi S."/>
            <person name="Biedenkopf D."/>
            <person name="Wong P."/>
            <person name="Samans B."/>
            <person name="Grimm C."/>
            <person name="Basiewicz M."/>
            <person name="Murat C."/>
            <person name="Martin F."/>
            <person name="Kogel K.H."/>
        </authorList>
    </citation>
    <scope>NUCLEOTIDE SEQUENCE [LARGE SCALE GENOMIC DNA]</scope>
    <source>
        <strain evidence="4 5">DSM 11827</strain>
    </source>
</reference>
<dbReference type="EMBL" id="CAFZ01000083">
    <property type="protein sequence ID" value="CCA70449.1"/>
    <property type="molecule type" value="Genomic_DNA"/>
</dbReference>
<proteinExistence type="predicted"/>
<feature type="region of interest" description="Disordered" evidence="2">
    <location>
        <begin position="424"/>
        <end position="828"/>
    </location>
</feature>
<name>G4TGL6_SERID</name>
<feature type="compositionally biased region" description="Low complexity" evidence="2">
    <location>
        <begin position="284"/>
        <end position="302"/>
    </location>
</feature>
<dbReference type="OrthoDB" id="6375767at2759"/>
<feature type="compositionally biased region" description="Basic and acidic residues" evidence="2">
    <location>
        <begin position="155"/>
        <end position="165"/>
    </location>
</feature>
<dbReference type="STRING" id="1109443.G4TGL6"/>
<gene>
    <name evidence="4" type="ORF">PIIN_04387</name>
</gene>
<feature type="compositionally biased region" description="Polar residues" evidence="2">
    <location>
        <begin position="719"/>
        <end position="734"/>
    </location>
</feature>
<feature type="compositionally biased region" description="Polar residues" evidence="2">
    <location>
        <begin position="234"/>
        <end position="243"/>
    </location>
</feature>
<accession>G4TGL6</accession>
<dbReference type="eggNOG" id="KOG0443">
    <property type="taxonomic scope" value="Eukaryota"/>
</dbReference>
<feature type="compositionally biased region" description="Pro residues" evidence="2">
    <location>
        <begin position="681"/>
        <end position="695"/>
    </location>
</feature>
<feature type="region of interest" description="Disordered" evidence="2">
    <location>
        <begin position="50"/>
        <end position="405"/>
    </location>
</feature>
<dbReference type="PANTHER" id="PTHR11977:SF51">
    <property type="entry name" value="PROTEIN FLIGHTLESS-1 HOMOLOG"/>
    <property type="match status" value="1"/>
</dbReference>
<dbReference type="InterPro" id="IPR007122">
    <property type="entry name" value="Villin/Gelsolin"/>
</dbReference>
<feature type="compositionally biased region" description="Polar residues" evidence="2">
    <location>
        <begin position="654"/>
        <end position="677"/>
    </location>
</feature>
<dbReference type="Proteomes" id="UP000007148">
    <property type="component" value="Unassembled WGS sequence"/>
</dbReference>